<evidence type="ECO:0000256" key="1">
    <source>
        <dbReference type="SAM" id="MobiDB-lite"/>
    </source>
</evidence>
<accession>A0A9Q3L7H4</accession>
<evidence type="ECO:0000313" key="2">
    <source>
        <dbReference type="EMBL" id="MBW0593396.1"/>
    </source>
</evidence>
<organism evidence="2 3">
    <name type="scientific">Austropuccinia psidii MF-1</name>
    <dbReference type="NCBI Taxonomy" id="1389203"/>
    <lineage>
        <taxon>Eukaryota</taxon>
        <taxon>Fungi</taxon>
        <taxon>Dikarya</taxon>
        <taxon>Basidiomycota</taxon>
        <taxon>Pucciniomycotina</taxon>
        <taxon>Pucciniomycetes</taxon>
        <taxon>Pucciniales</taxon>
        <taxon>Sphaerophragmiaceae</taxon>
        <taxon>Austropuccinia</taxon>
    </lineage>
</organism>
<dbReference type="EMBL" id="AVOT02154240">
    <property type="protein sequence ID" value="MBW0593396.1"/>
    <property type="molecule type" value="Genomic_DNA"/>
</dbReference>
<proteinExistence type="predicted"/>
<name>A0A9Q3L7H4_9BASI</name>
<feature type="compositionally biased region" description="Polar residues" evidence="1">
    <location>
        <begin position="202"/>
        <end position="212"/>
    </location>
</feature>
<feature type="region of interest" description="Disordered" evidence="1">
    <location>
        <begin position="200"/>
        <end position="228"/>
    </location>
</feature>
<dbReference type="AlphaFoldDB" id="A0A9Q3L7H4"/>
<keyword evidence="3" id="KW-1185">Reference proteome</keyword>
<sequence length="253" mass="27951">SSELHFFSVGNKPCYCTGPLASNVRRILWSKKYGPFGKEFPVSEAPTPDATSGYLNFTGSRQRDVARWTTVGQPIPASGRPICSSSEVPILRINTEGVVKGIRQIANSPPDLDAEGSDESHGKEVEVVHNSICHQNSASPSHLPAKRFQTHIIPRTPRTFQKTLATIPNFLPPASPSSSTARPALIPEVIQSPIHLSRNYPIVTSQKQQPVPKSSRRREELSPFPFPSAQAFQQRECWAIQATREDPNTESEY</sequence>
<dbReference type="Proteomes" id="UP000765509">
    <property type="component" value="Unassembled WGS sequence"/>
</dbReference>
<reference evidence="2" key="1">
    <citation type="submission" date="2021-03" db="EMBL/GenBank/DDBJ databases">
        <title>Draft genome sequence of rust myrtle Austropuccinia psidii MF-1, a brazilian biotype.</title>
        <authorList>
            <person name="Quecine M.C."/>
            <person name="Pachon D.M.R."/>
            <person name="Bonatelli M.L."/>
            <person name="Correr F.H."/>
            <person name="Franceschini L.M."/>
            <person name="Leite T.F."/>
            <person name="Margarido G.R.A."/>
            <person name="Almeida C.A."/>
            <person name="Ferrarezi J.A."/>
            <person name="Labate C.A."/>
        </authorList>
    </citation>
    <scope>NUCLEOTIDE SEQUENCE</scope>
    <source>
        <strain evidence="2">MF-1</strain>
    </source>
</reference>
<feature type="non-terminal residue" evidence="2">
    <location>
        <position position="1"/>
    </location>
</feature>
<comment type="caution">
    <text evidence="2">The sequence shown here is derived from an EMBL/GenBank/DDBJ whole genome shotgun (WGS) entry which is preliminary data.</text>
</comment>
<gene>
    <name evidence="2" type="ORF">O181_133111</name>
</gene>
<evidence type="ECO:0000313" key="3">
    <source>
        <dbReference type="Proteomes" id="UP000765509"/>
    </source>
</evidence>
<protein>
    <submittedName>
        <fullName evidence="2">Uncharacterized protein</fullName>
    </submittedName>
</protein>